<accession>A0A291QKW3</accession>
<keyword evidence="5" id="KW-1185">Reference proteome</keyword>
<sequence length="248" mass="27967">MSLDAQGIAAPIPRIAPTRRTRYKAEIASVSPESSRNTFERRDTCFLGVSLENSNFTTAKLTSMVKWISRRFSRCTVLVGDSIHRLTLQSTQGMTPECALERALALGRSFVEGAGQVFDEYRESTDFTFLSCNDVQKREEYAQFHNKLLAFFDENEEFRSSVESFGHAYHRKRAEGVSAADLEKRIRMSSDYFLEEFAVFACLKEQGLPVMVYPGSFSTLSEIAKGQHPGAPEELRDLVVVSLHLKGR</sequence>
<dbReference type="InterPro" id="IPR030903">
    <property type="entry name" value="CDPS"/>
</dbReference>
<evidence type="ECO:0000313" key="5">
    <source>
        <dbReference type="Proteomes" id="UP000221011"/>
    </source>
</evidence>
<dbReference type="KEGG" id="sfk:KY5_7149"/>
<name>A0A291QKW3_9ACTN</name>
<evidence type="ECO:0000256" key="1">
    <source>
        <dbReference type="ARBA" id="ARBA00006034"/>
    </source>
</evidence>
<dbReference type="RefSeq" id="WP_098247711.1">
    <property type="nucleotide sequence ID" value="NZ_CP022685.1"/>
</dbReference>
<proteinExistence type="inferred from homology"/>
<comment type="similarity">
    <text evidence="1">Belongs to the CDPS family.</text>
</comment>
<protein>
    <recommendedName>
        <fullName evidence="3">Cyclodipeptide synthase</fullName>
    </recommendedName>
</protein>
<evidence type="ECO:0000256" key="2">
    <source>
        <dbReference type="ARBA" id="ARBA00022679"/>
    </source>
</evidence>
<dbReference type="AlphaFoldDB" id="A0A291QKW3"/>
<dbReference type="EMBL" id="CP022685">
    <property type="protein sequence ID" value="ATL32167.1"/>
    <property type="molecule type" value="Genomic_DNA"/>
</dbReference>
<dbReference type="GO" id="GO:0016755">
    <property type="term" value="F:aminoacyltransferase activity"/>
    <property type="evidence" value="ECO:0007669"/>
    <property type="project" value="InterPro"/>
</dbReference>
<dbReference type="NCBIfam" id="TIGR04539">
    <property type="entry name" value="tRNA_cyclodipep"/>
    <property type="match status" value="1"/>
</dbReference>
<reference evidence="4 5" key="1">
    <citation type="submission" date="2017-08" db="EMBL/GenBank/DDBJ databases">
        <title>Complete Genome Sequence of Streptomyces formicae KY5, the formicamycin producer.</title>
        <authorList>
            <person name="Holmes N.A."/>
            <person name="Devine R."/>
            <person name="Qin Z."/>
            <person name="Seipke R.F."/>
            <person name="Wilkinson B."/>
            <person name="Hutchings M.I."/>
        </authorList>
    </citation>
    <scope>NUCLEOTIDE SEQUENCE [LARGE SCALE GENOMIC DNA]</scope>
    <source>
        <strain evidence="4 5">KY5</strain>
    </source>
</reference>
<evidence type="ECO:0000313" key="4">
    <source>
        <dbReference type="EMBL" id="ATL32167.1"/>
    </source>
</evidence>
<dbReference type="Gene3D" id="3.40.50.11710">
    <property type="entry name" value="Cyclodipeptide synthase"/>
    <property type="match status" value="1"/>
</dbReference>
<organism evidence="4 5">
    <name type="scientific">Streptomyces formicae</name>
    <dbReference type="NCBI Taxonomy" id="1616117"/>
    <lineage>
        <taxon>Bacteria</taxon>
        <taxon>Bacillati</taxon>
        <taxon>Actinomycetota</taxon>
        <taxon>Actinomycetes</taxon>
        <taxon>Kitasatosporales</taxon>
        <taxon>Streptomycetaceae</taxon>
        <taxon>Streptomyces</taxon>
    </lineage>
</organism>
<gene>
    <name evidence="4" type="ORF">KY5_7149</name>
</gene>
<dbReference type="InterPro" id="IPR038622">
    <property type="entry name" value="CDPS_sf"/>
</dbReference>
<dbReference type="Proteomes" id="UP000221011">
    <property type="component" value="Chromosome"/>
</dbReference>
<dbReference type="Pfam" id="PF16715">
    <property type="entry name" value="CDPS"/>
    <property type="match status" value="1"/>
</dbReference>
<keyword evidence="2" id="KW-0808">Transferase</keyword>
<evidence type="ECO:0000256" key="3">
    <source>
        <dbReference type="ARBA" id="ARBA00030771"/>
    </source>
</evidence>